<dbReference type="RefSeq" id="WP_271203109.1">
    <property type="nucleotide sequence ID" value="NZ_BSFK01000005.1"/>
</dbReference>
<evidence type="ECO:0000313" key="5">
    <source>
        <dbReference type="Proteomes" id="UP001143364"/>
    </source>
</evidence>
<evidence type="ECO:0000256" key="1">
    <source>
        <dbReference type="SAM" id="MobiDB-lite"/>
    </source>
</evidence>
<dbReference type="PROSITE" id="PS51318">
    <property type="entry name" value="TAT"/>
    <property type="match status" value="1"/>
</dbReference>
<reference evidence="4" key="2">
    <citation type="submission" date="2023-01" db="EMBL/GenBank/DDBJ databases">
        <authorList>
            <person name="Sun Q."/>
            <person name="Evtushenko L."/>
        </authorList>
    </citation>
    <scope>NUCLEOTIDE SEQUENCE</scope>
    <source>
        <strain evidence="4">VKM B-2555</strain>
    </source>
</reference>
<protein>
    <recommendedName>
        <fullName evidence="3">Extensin-like C-terminal domain-containing protein</fullName>
    </recommendedName>
</protein>
<evidence type="ECO:0000259" key="3">
    <source>
        <dbReference type="Pfam" id="PF06904"/>
    </source>
</evidence>
<feature type="domain" description="Extensin-like C-terminal" evidence="3">
    <location>
        <begin position="194"/>
        <end position="360"/>
    </location>
</feature>
<dbReference type="InterPro" id="IPR009683">
    <property type="entry name" value="Extensin-like_C"/>
</dbReference>
<proteinExistence type="predicted"/>
<dbReference type="AlphaFoldDB" id="A0A9W6JF41"/>
<feature type="chain" id="PRO_5040799719" description="Extensin-like C-terminal domain-containing protein" evidence="2">
    <location>
        <begin position="22"/>
        <end position="364"/>
    </location>
</feature>
<comment type="caution">
    <text evidence="4">The sequence shown here is derived from an EMBL/GenBank/DDBJ whole genome shotgun (WGS) entry which is preliminary data.</text>
</comment>
<dbReference type="EMBL" id="BSFK01000005">
    <property type="protein sequence ID" value="GLK75138.1"/>
    <property type="molecule type" value="Genomic_DNA"/>
</dbReference>
<dbReference type="InterPro" id="IPR006311">
    <property type="entry name" value="TAT_signal"/>
</dbReference>
<gene>
    <name evidence="4" type="ORF">GCM10008171_03920</name>
</gene>
<keyword evidence="5" id="KW-1185">Reference proteome</keyword>
<feature type="compositionally biased region" description="Low complexity" evidence="1">
    <location>
        <begin position="85"/>
        <end position="102"/>
    </location>
</feature>
<dbReference type="Pfam" id="PF06904">
    <property type="entry name" value="Extensin-like_C"/>
    <property type="match status" value="1"/>
</dbReference>
<name>A0A9W6JF41_9HYPH</name>
<dbReference type="Proteomes" id="UP001143364">
    <property type="component" value="Unassembled WGS sequence"/>
</dbReference>
<reference evidence="4" key="1">
    <citation type="journal article" date="2014" name="Int. J. Syst. Evol. Microbiol.">
        <title>Complete genome sequence of Corynebacterium casei LMG S-19264T (=DSM 44701T), isolated from a smear-ripened cheese.</title>
        <authorList>
            <consortium name="US DOE Joint Genome Institute (JGI-PGF)"/>
            <person name="Walter F."/>
            <person name="Albersmeier A."/>
            <person name="Kalinowski J."/>
            <person name="Ruckert C."/>
        </authorList>
    </citation>
    <scope>NUCLEOTIDE SEQUENCE</scope>
    <source>
        <strain evidence="4">VKM B-2555</strain>
    </source>
</reference>
<feature type="compositionally biased region" description="Basic residues" evidence="1">
    <location>
        <begin position="55"/>
        <end position="64"/>
    </location>
</feature>
<feature type="region of interest" description="Disordered" evidence="1">
    <location>
        <begin position="32"/>
        <end position="184"/>
    </location>
</feature>
<sequence>MKSSRRLVLLLAGALASGSFAVPLTSVAPAEARESRPLFSLPKQLRLPWSQPSRPTRKARRASRSVRSAPPPLPRPAPRPDETRPAAAQDAASGGDAAPSSGADDDARAAERAAGFAALRPAAETPPLPPLVRPPSRAVNTAPLPPERPTAVAALPPRAPLTEAPPADTPPVEAPAPSARDRDPDCAALADAATAAPLPPILGPGACGAALPVSLSAVKLPDGSEVTVTPAATLTCAAALAATQLVRDDLAPAAKKAGARLSGVSVAASYVCRGRNNRKGAKMSEHGLANALDVSGFSFTDGRRMGVYDDALPKGFADALKPAVCARFMTVLGQGSDGFHEDHLHLDLRKRRNPKSKLCQWTVD</sequence>
<feature type="signal peptide" evidence="2">
    <location>
        <begin position="1"/>
        <end position="21"/>
    </location>
</feature>
<accession>A0A9W6JF41</accession>
<evidence type="ECO:0000313" key="4">
    <source>
        <dbReference type="EMBL" id="GLK75138.1"/>
    </source>
</evidence>
<evidence type="ECO:0000256" key="2">
    <source>
        <dbReference type="SAM" id="SignalP"/>
    </source>
</evidence>
<feature type="compositionally biased region" description="Low complexity" evidence="1">
    <location>
        <begin position="112"/>
        <end position="123"/>
    </location>
</feature>
<feature type="compositionally biased region" description="Pro residues" evidence="1">
    <location>
        <begin position="124"/>
        <end position="133"/>
    </location>
</feature>
<keyword evidence="2" id="KW-0732">Signal</keyword>
<organism evidence="4 5">
    <name type="scientific">Methylopila jiangsuensis</name>
    <dbReference type="NCBI Taxonomy" id="586230"/>
    <lineage>
        <taxon>Bacteria</taxon>
        <taxon>Pseudomonadati</taxon>
        <taxon>Pseudomonadota</taxon>
        <taxon>Alphaproteobacteria</taxon>
        <taxon>Hyphomicrobiales</taxon>
        <taxon>Methylopilaceae</taxon>
        <taxon>Methylopila</taxon>
    </lineage>
</organism>